<evidence type="ECO:0000313" key="3">
    <source>
        <dbReference type="Proteomes" id="UP001054945"/>
    </source>
</evidence>
<sequence length="206" mass="22262">MMDQMLNQCFEKGATADAGQLQLAGQHSGGRPAADGVLGERPQQFQGRTSQRVHLLQRLRAHLHQSQLRGHHGHFLRHFLGWPTGKHLSPPRGPGSQPVGQSSGAGDQCGDHGRPALPAWIQLHRVQLPRDAHFRNQAAQPEPDAAAGGFAGRPAGARGEHAGPQPPGETGEGHHHFRGPEGDLHPGHVQLRCLDTRGLLCRCNFH</sequence>
<feature type="compositionally biased region" description="Low complexity" evidence="1">
    <location>
        <begin position="94"/>
        <end position="104"/>
    </location>
</feature>
<feature type="region of interest" description="Disordered" evidence="1">
    <location>
        <begin position="86"/>
        <end position="115"/>
    </location>
</feature>
<protein>
    <submittedName>
        <fullName evidence="2">Uncharacterized protein</fullName>
    </submittedName>
</protein>
<reference evidence="2 3" key="1">
    <citation type="submission" date="2021-06" db="EMBL/GenBank/DDBJ databases">
        <title>Caerostris extrusa draft genome.</title>
        <authorList>
            <person name="Kono N."/>
            <person name="Arakawa K."/>
        </authorList>
    </citation>
    <scope>NUCLEOTIDE SEQUENCE [LARGE SCALE GENOMIC DNA]</scope>
</reference>
<evidence type="ECO:0000256" key="1">
    <source>
        <dbReference type="SAM" id="MobiDB-lite"/>
    </source>
</evidence>
<name>A0AAV4TUJ5_CAEEX</name>
<evidence type="ECO:0000313" key="2">
    <source>
        <dbReference type="EMBL" id="GIY50263.1"/>
    </source>
</evidence>
<proteinExistence type="predicted"/>
<organism evidence="2 3">
    <name type="scientific">Caerostris extrusa</name>
    <name type="common">Bark spider</name>
    <name type="synonym">Caerostris bankana</name>
    <dbReference type="NCBI Taxonomy" id="172846"/>
    <lineage>
        <taxon>Eukaryota</taxon>
        <taxon>Metazoa</taxon>
        <taxon>Ecdysozoa</taxon>
        <taxon>Arthropoda</taxon>
        <taxon>Chelicerata</taxon>
        <taxon>Arachnida</taxon>
        <taxon>Araneae</taxon>
        <taxon>Araneomorphae</taxon>
        <taxon>Entelegynae</taxon>
        <taxon>Araneoidea</taxon>
        <taxon>Araneidae</taxon>
        <taxon>Caerostris</taxon>
    </lineage>
</organism>
<accession>A0AAV4TUJ5</accession>
<feature type="region of interest" description="Disordered" evidence="1">
    <location>
        <begin position="137"/>
        <end position="185"/>
    </location>
</feature>
<feature type="compositionally biased region" description="Basic and acidic residues" evidence="1">
    <location>
        <begin position="171"/>
        <end position="185"/>
    </location>
</feature>
<feature type="compositionally biased region" description="Low complexity" evidence="1">
    <location>
        <begin position="145"/>
        <end position="157"/>
    </location>
</feature>
<dbReference type="Proteomes" id="UP001054945">
    <property type="component" value="Unassembled WGS sequence"/>
</dbReference>
<dbReference type="EMBL" id="BPLR01011957">
    <property type="protein sequence ID" value="GIY50263.1"/>
    <property type="molecule type" value="Genomic_DNA"/>
</dbReference>
<dbReference type="AlphaFoldDB" id="A0AAV4TUJ5"/>
<comment type="caution">
    <text evidence="2">The sequence shown here is derived from an EMBL/GenBank/DDBJ whole genome shotgun (WGS) entry which is preliminary data.</text>
</comment>
<keyword evidence="3" id="KW-1185">Reference proteome</keyword>
<gene>
    <name evidence="2" type="ORF">CEXT_605341</name>
</gene>